<dbReference type="EMBL" id="BGZK01001095">
    <property type="protein sequence ID" value="GBP71041.1"/>
    <property type="molecule type" value="Genomic_DNA"/>
</dbReference>
<gene>
    <name evidence="2" type="ORF">EVAR_37881_1</name>
</gene>
<dbReference type="STRING" id="151549.A0A4C1Y488"/>
<evidence type="ECO:0000313" key="3">
    <source>
        <dbReference type="Proteomes" id="UP000299102"/>
    </source>
</evidence>
<dbReference type="AlphaFoldDB" id="A0A4C1Y488"/>
<dbReference type="InterPro" id="IPR036834">
    <property type="entry name" value="Bcl-2-like_sf"/>
</dbReference>
<protein>
    <submittedName>
        <fullName evidence="2">Uncharacterized protein</fullName>
    </submittedName>
</protein>
<dbReference type="Gene3D" id="1.10.437.10">
    <property type="entry name" value="Blc2-like"/>
    <property type="match status" value="1"/>
</dbReference>
<dbReference type="SUPFAM" id="SSF56854">
    <property type="entry name" value="Bcl-2 inhibitors of programmed cell death"/>
    <property type="match status" value="1"/>
</dbReference>
<dbReference type="GO" id="GO:0042981">
    <property type="term" value="P:regulation of apoptotic process"/>
    <property type="evidence" value="ECO:0007669"/>
    <property type="project" value="InterPro"/>
</dbReference>
<keyword evidence="1" id="KW-1133">Transmembrane helix</keyword>
<organism evidence="2 3">
    <name type="scientific">Eumeta variegata</name>
    <name type="common">Bagworm moth</name>
    <name type="synonym">Eumeta japonica</name>
    <dbReference type="NCBI Taxonomy" id="151549"/>
    <lineage>
        <taxon>Eukaryota</taxon>
        <taxon>Metazoa</taxon>
        <taxon>Ecdysozoa</taxon>
        <taxon>Arthropoda</taxon>
        <taxon>Hexapoda</taxon>
        <taxon>Insecta</taxon>
        <taxon>Pterygota</taxon>
        <taxon>Neoptera</taxon>
        <taxon>Endopterygota</taxon>
        <taxon>Lepidoptera</taxon>
        <taxon>Glossata</taxon>
        <taxon>Ditrysia</taxon>
        <taxon>Tineoidea</taxon>
        <taxon>Psychidae</taxon>
        <taxon>Oiketicinae</taxon>
        <taxon>Eumeta</taxon>
    </lineage>
</organism>
<evidence type="ECO:0000256" key="1">
    <source>
        <dbReference type="SAM" id="Phobius"/>
    </source>
</evidence>
<evidence type="ECO:0000313" key="2">
    <source>
        <dbReference type="EMBL" id="GBP71041.1"/>
    </source>
</evidence>
<feature type="transmembrane region" description="Helical" evidence="1">
    <location>
        <begin position="197"/>
        <end position="216"/>
    </location>
</feature>
<name>A0A4C1Y488_EUMVA</name>
<keyword evidence="1" id="KW-0472">Membrane</keyword>
<accession>A0A4C1Y488</accession>
<keyword evidence="1" id="KW-0812">Transmembrane</keyword>
<dbReference type="Proteomes" id="UP000299102">
    <property type="component" value="Unassembled WGS sequence"/>
</dbReference>
<sequence>MMFQIVMKRLQRMLETECGEEAASNVESGVLAALRALCAALERKRPDAFRHVARQATRAPSAMLRSDTALAELALALARRMTRDNITWWPDRRNVPLSYSSHHILLQTTPFSDITLSTSIFPMAAVFCVCGALAREAAEAADGEPSVELVAAPAAALADLLHEEPGSWVAANGGWNGLLERLRASERDQRSERTLRMLVSIFAVLCLTLLVLRWVLHTPTPYAQTHATERE</sequence>
<dbReference type="OrthoDB" id="6021377at2759"/>
<reference evidence="2 3" key="1">
    <citation type="journal article" date="2019" name="Commun. Biol.">
        <title>The bagworm genome reveals a unique fibroin gene that provides high tensile strength.</title>
        <authorList>
            <person name="Kono N."/>
            <person name="Nakamura H."/>
            <person name="Ohtoshi R."/>
            <person name="Tomita M."/>
            <person name="Numata K."/>
            <person name="Arakawa K."/>
        </authorList>
    </citation>
    <scope>NUCLEOTIDE SEQUENCE [LARGE SCALE GENOMIC DNA]</scope>
</reference>
<keyword evidence="3" id="KW-1185">Reference proteome</keyword>
<proteinExistence type="predicted"/>
<comment type="caution">
    <text evidence="2">The sequence shown here is derived from an EMBL/GenBank/DDBJ whole genome shotgun (WGS) entry which is preliminary data.</text>
</comment>